<protein>
    <submittedName>
        <fullName evidence="2">Uncharacterized protein</fullName>
    </submittedName>
</protein>
<accession>A0A1B6IEG0</accession>
<reference evidence="2" key="1">
    <citation type="submission" date="2015-11" db="EMBL/GenBank/DDBJ databases">
        <title>De novo transcriptome assembly of four potential Pierce s Disease insect vectors from Arizona vineyards.</title>
        <authorList>
            <person name="Tassone E.E."/>
        </authorList>
    </citation>
    <scope>NUCLEOTIDE SEQUENCE</scope>
</reference>
<dbReference type="EMBL" id="GECU01022405">
    <property type="protein sequence ID" value="JAS85301.1"/>
    <property type="molecule type" value="Transcribed_RNA"/>
</dbReference>
<evidence type="ECO:0000256" key="1">
    <source>
        <dbReference type="SAM" id="MobiDB-lite"/>
    </source>
</evidence>
<dbReference type="AlphaFoldDB" id="A0A1B6IEG0"/>
<feature type="non-terminal residue" evidence="2">
    <location>
        <position position="144"/>
    </location>
</feature>
<proteinExistence type="predicted"/>
<evidence type="ECO:0000313" key="2">
    <source>
        <dbReference type="EMBL" id="JAS85301.1"/>
    </source>
</evidence>
<feature type="non-terminal residue" evidence="2">
    <location>
        <position position="1"/>
    </location>
</feature>
<gene>
    <name evidence="2" type="ORF">g.56469</name>
</gene>
<organism evidence="2">
    <name type="scientific">Homalodisca liturata</name>
    <dbReference type="NCBI Taxonomy" id="320908"/>
    <lineage>
        <taxon>Eukaryota</taxon>
        <taxon>Metazoa</taxon>
        <taxon>Ecdysozoa</taxon>
        <taxon>Arthropoda</taxon>
        <taxon>Hexapoda</taxon>
        <taxon>Insecta</taxon>
        <taxon>Pterygota</taxon>
        <taxon>Neoptera</taxon>
        <taxon>Paraneoptera</taxon>
        <taxon>Hemiptera</taxon>
        <taxon>Auchenorrhyncha</taxon>
        <taxon>Membracoidea</taxon>
        <taxon>Cicadellidae</taxon>
        <taxon>Cicadellinae</taxon>
        <taxon>Proconiini</taxon>
        <taxon>Homalodisca</taxon>
    </lineage>
</organism>
<name>A0A1B6IEG0_9HEMI</name>
<sequence>PQQPQQPTIPSLHPMFSSPYGFLPSQTVPYAYNTLMNTFHRNPLLPLASHSSIMYEEPVQPKTEPENSLYNTALNNIQQSAMNNNQEGVKEYLTRVITTQQEIIARTSYSPESPVKVENVEENSQRATAGAPLDLSRQEPEQER</sequence>
<feature type="region of interest" description="Disordered" evidence="1">
    <location>
        <begin position="107"/>
        <end position="144"/>
    </location>
</feature>